<dbReference type="PROSITE" id="PS50275">
    <property type="entry name" value="SAC"/>
    <property type="match status" value="1"/>
</dbReference>
<keyword evidence="3" id="KW-1185">Reference proteome</keyword>
<dbReference type="eggNOG" id="KOG1888">
    <property type="taxonomic scope" value="Eukaryota"/>
</dbReference>
<dbReference type="EMBL" id="DS113599">
    <property type="protein sequence ID" value="EAY00500.1"/>
    <property type="molecule type" value="Genomic_DNA"/>
</dbReference>
<dbReference type="InParanoid" id="A2F3N2"/>
<dbReference type="Pfam" id="PF02383">
    <property type="entry name" value="Syja_N"/>
    <property type="match status" value="1"/>
</dbReference>
<gene>
    <name evidence="2" type="ORF">TVAG_317850</name>
</gene>
<evidence type="ECO:0000313" key="3">
    <source>
        <dbReference type="Proteomes" id="UP000001542"/>
    </source>
</evidence>
<proteinExistence type="predicted"/>
<dbReference type="GO" id="GO:0016791">
    <property type="term" value="F:phosphatase activity"/>
    <property type="evidence" value="ECO:0007669"/>
    <property type="project" value="InterPro"/>
</dbReference>
<dbReference type="GO" id="GO:0046488">
    <property type="term" value="P:phosphatidylinositol metabolic process"/>
    <property type="evidence" value="ECO:0000318"/>
    <property type="project" value="GO_Central"/>
</dbReference>
<dbReference type="PANTHER" id="PTHR46817">
    <property type="entry name" value="PHOSPHOINOSITIDE PHOSPHATASE SAC9-RELATED"/>
    <property type="match status" value="1"/>
</dbReference>
<dbReference type="KEGG" id="tva:4758321"/>
<dbReference type="STRING" id="5722.A2F3N2"/>
<dbReference type="Proteomes" id="UP000001542">
    <property type="component" value="Unassembled WGS sequence"/>
</dbReference>
<dbReference type="PANTHER" id="PTHR46817:SF1">
    <property type="entry name" value="SAC DOMAIN-CONTAINING PROTEIN"/>
    <property type="match status" value="1"/>
</dbReference>
<dbReference type="RefSeq" id="XP_001313429.1">
    <property type="nucleotide sequence ID" value="XM_001313428.1"/>
</dbReference>
<dbReference type="AlphaFoldDB" id="A2F3N2"/>
<organism evidence="2 3">
    <name type="scientific">Trichomonas vaginalis (strain ATCC PRA-98 / G3)</name>
    <dbReference type="NCBI Taxonomy" id="412133"/>
    <lineage>
        <taxon>Eukaryota</taxon>
        <taxon>Metamonada</taxon>
        <taxon>Parabasalia</taxon>
        <taxon>Trichomonadida</taxon>
        <taxon>Trichomonadidae</taxon>
        <taxon>Trichomonas</taxon>
    </lineage>
</organism>
<evidence type="ECO:0000313" key="2">
    <source>
        <dbReference type="EMBL" id="EAY00500.1"/>
    </source>
</evidence>
<sequence>MTIHPLADIPSYLGIPNIDVFQNFSEAMKNITTIFKSKIIADGIALVGMVKEEDQIIFSIIKEQTYQCDLPGKIPINVVKTAQFISIIGNKFSYETQFNEFPLEDCHYYAEFFDITRPFPSQINYLEPDPEFCWNMRWREPFVRAGVPEACIILIQGYVSTQILSGHSISFLIKRSALNPGVRYFARGLNEVHEPGNECECEFIFGSPTGDIWTQIYRRGSVPIKWETVVKNKMTVHHIVTDQSSEGSKCYFRKLKERYCGIQTFCISLLRSNPESGEYELHEAFSKVVKKLNNENSARFISFDLNYFLDNGGHTRAIAELCKLLGPLAQASDFTHYPNALDSSGNLNKNIEPDTRQVITLRFNCADSLDRTNVAAFIYSCAITTFLMQKQNLIQNLDTFSFESLQKIKPEVIEYLAEAYVKSGDVVSLLYTNTVAAKTSIIRQYSPFLDEASSDATISVKRRFNNMVSDPQREVLFEKWTNYDKNEIGDKFVLDHTKIQILSRGFPIDVLILNENDIVDTTMNSFSIILPYSTKLTAIYYYATVNSEKNHPRNLFIQGQDKSQMKTVKLPMTNENTVIRIPIDEIDDRNLDFIFHPQIQKISVGKILFEVKKVQDFYQYQVDFSQQNKENFNLYKDFIVTTMQEIAFPTRQFQDIELQRLKMNLSREFDMNIKLSIPLDPYKLSQYNSSTCYLCGNKNASNIFCFSELIKNRITKVTNQKSDNLIHICDECLEMANMLCIQTEMMESTRFTKIHLKESKKRKITFSMPIVVTENPESFIIGAPQELLENTCAKEVSKEFRFTVVLSHYCELEHFEFYVSKFSQNMSITIIVDEKLIPLVIYEKDPGVIWAGIQKVVVTDICDIIFRTNEKFVLSGFQIHGIPTNKMELKTSSNEVVEEKVMKKSSSLNFNVNIYSKLENSDKFTNPEKIMLNSKKFGVLVSVNRKSNRNNLVFGFYKEDDSEITFCELFTGEMLEERKLVYLVDAPEGTKYARAFCSENVSIESICFI</sequence>
<dbReference type="VEuPathDB" id="TrichDB:TVAGG3_0551560"/>
<dbReference type="SMR" id="A2F3N2"/>
<feature type="domain" description="SAC" evidence="1">
    <location>
        <begin position="98"/>
        <end position="433"/>
    </location>
</feature>
<dbReference type="VEuPathDB" id="TrichDB:TVAG_317850"/>
<evidence type="ECO:0000259" key="1">
    <source>
        <dbReference type="PROSITE" id="PS50275"/>
    </source>
</evidence>
<protein>
    <submittedName>
        <fullName evidence="2">SacI homology domain containing protein</fullName>
    </submittedName>
</protein>
<name>A2F3N2_TRIV3</name>
<dbReference type="InterPro" id="IPR002013">
    <property type="entry name" value="SAC_dom"/>
</dbReference>
<reference evidence="2" key="1">
    <citation type="submission" date="2006-10" db="EMBL/GenBank/DDBJ databases">
        <authorList>
            <person name="Amadeo P."/>
            <person name="Zhao Q."/>
            <person name="Wortman J."/>
            <person name="Fraser-Liggett C."/>
            <person name="Carlton J."/>
        </authorList>
    </citation>
    <scope>NUCLEOTIDE SEQUENCE</scope>
    <source>
        <strain evidence="2">G3</strain>
    </source>
</reference>
<dbReference type="OrthoDB" id="405996at2759"/>
<accession>A2F3N2</accession>
<reference evidence="2" key="2">
    <citation type="journal article" date="2007" name="Science">
        <title>Draft genome sequence of the sexually transmitted pathogen Trichomonas vaginalis.</title>
        <authorList>
            <person name="Carlton J.M."/>
            <person name="Hirt R.P."/>
            <person name="Silva J.C."/>
            <person name="Delcher A.L."/>
            <person name="Schatz M."/>
            <person name="Zhao Q."/>
            <person name="Wortman J.R."/>
            <person name="Bidwell S.L."/>
            <person name="Alsmark U.C.M."/>
            <person name="Besteiro S."/>
            <person name="Sicheritz-Ponten T."/>
            <person name="Noel C.J."/>
            <person name="Dacks J.B."/>
            <person name="Foster P.G."/>
            <person name="Simillion C."/>
            <person name="Van de Peer Y."/>
            <person name="Miranda-Saavedra D."/>
            <person name="Barton G.J."/>
            <person name="Westrop G.D."/>
            <person name="Mueller S."/>
            <person name="Dessi D."/>
            <person name="Fiori P.L."/>
            <person name="Ren Q."/>
            <person name="Paulsen I."/>
            <person name="Zhang H."/>
            <person name="Bastida-Corcuera F.D."/>
            <person name="Simoes-Barbosa A."/>
            <person name="Brown M.T."/>
            <person name="Hayes R.D."/>
            <person name="Mukherjee M."/>
            <person name="Okumura C.Y."/>
            <person name="Schneider R."/>
            <person name="Smith A.J."/>
            <person name="Vanacova S."/>
            <person name="Villalvazo M."/>
            <person name="Haas B.J."/>
            <person name="Pertea M."/>
            <person name="Feldblyum T.V."/>
            <person name="Utterback T.R."/>
            <person name="Shu C.L."/>
            <person name="Osoegawa K."/>
            <person name="de Jong P.J."/>
            <person name="Hrdy I."/>
            <person name="Horvathova L."/>
            <person name="Zubacova Z."/>
            <person name="Dolezal P."/>
            <person name="Malik S.B."/>
            <person name="Logsdon J.M. Jr."/>
            <person name="Henze K."/>
            <person name="Gupta A."/>
            <person name="Wang C.C."/>
            <person name="Dunne R.L."/>
            <person name="Upcroft J.A."/>
            <person name="Upcroft P."/>
            <person name="White O."/>
            <person name="Salzberg S.L."/>
            <person name="Tang P."/>
            <person name="Chiu C.-H."/>
            <person name="Lee Y.-S."/>
            <person name="Embley T.M."/>
            <person name="Coombs G.H."/>
            <person name="Mottram J.C."/>
            <person name="Tachezy J."/>
            <person name="Fraser-Liggett C.M."/>
            <person name="Johnson P.J."/>
        </authorList>
    </citation>
    <scope>NUCLEOTIDE SEQUENCE [LARGE SCALE GENOMIC DNA]</scope>
    <source>
        <strain evidence="2">G3</strain>
    </source>
</reference>